<dbReference type="WBParaSite" id="ES5_v2.g20010.t1">
    <property type="protein sequence ID" value="ES5_v2.g20010.t1"/>
    <property type="gene ID" value="ES5_v2.g20010"/>
</dbReference>
<evidence type="ECO:0000313" key="2">
    <source>
        <dbReference type="WBParaSite" id="ES5_v2.g20010.t1"/>
    </source>
</evidence>
<evidence type="ECO:0000313" key="1">
    <source>
        <dbReference type="Proteomes" id="UP000887579"/>
    </source>
</evidence>
<organism evidence="1 2">
    <name type="scientific">Panagrolaimus sp. ES5</name>
    <dbReference type="NCBI Taxonomy" id="591445"/>
    <lineage>
        <taxon>Eukaryota</taxon>
        <taxon>Metazoa</taxon>
        <taxon>Ecdysozoa</taxon>
        <taxon>Nematoda</taxon>
        <taxon>Chromadorea</taxon>
        <taxon>Rhabditida</taxon>
        <taxon>Tylenchina</taxon>
        <taxon>Panagrolaimomorpha</taxon>
        <taxon>Panagrolaimoidea</taxon>
        <taxon>Panagrolaimidae</taxon>
        <taxon>Panagrolaimus</taxon>
    </lineage>
</organism>
<reference evidence="2" key="1">
    <citation type="submission" date="2022-11" db="UniProtKB">
        <authorList>
            <consortium name="WormBaseParasite"/>
        </authorList>
    </citation>
    <scope>IDENTIFICATION</scope>
</reference>
<dbReference type="Proteomes" id="UP000887579">
    <property type="component" value="Unplaced"/>
</dbReference>
<protein>
    <submittedName>
        <fullName evidence="2">Uncharacterized protein</fullName>
    </submittedName>
</protein>
<sequence>MVGPGDASVYVKLGHEVQNATTFSSIKIQQPSSLRFVNSPKYISNIKRRTFVFPVQFGSALNDSSRNIYGCDTTDLTTFSGIRPPFDCVSSIIGGAAPIAAVNLFTTRAVFDPSIDSYGCVLTDQVFELKSHQINDFENSQLQVSAQWNDDSNVKSSVSVPFYPKYVVHDDELLLNNLENEHALLKLSAVKALQNHMRLETCHPNILSVEKVSAKGKDNVGNLHYRVTLNVHSAALWKDKADGCVITIKNLLTDQSESVPVKIKLYGDATKLAINAFRYQGLFGWIRNLIDIIMPFITSLILLLVSAVLLYLGYQRGIQKTGDADASMYHKGLSPNGSLNYSGLKPLYTSTPDEKYASTGVAAKFKSNPSLHHRNISNQLFEDDSLNVSRHSAGSGNESYLNGSNRSSLQNLYYKR</sequence>
<proteinExistence type="predicted"/>
<accession>A0AC34FRG6</accession>
<name>A0AC34FRG6_9BILA</name>